<organism evidence="10 11">
    <name type="scientific">Leptobrachium leishanense</name>
    <name type="common">Leishan spiny toad</name>
    <dbReference type="NCBI Taxonomy" id="445787"/>
    <lineage>
        <taxon>Eukaryota</taxon>
        <taxon>Metazoa</taxon>
        <taxon>Chordata</taxon>
        <taxon>Craniata</taxon>
        <taxon>Vertebrata</taxon>
        <taxon>Euteleostomi</taxon>
        <taxon>Amphibia</taxon>
        <taxon>Batrachia</taxon>
        <taxon>Anura</taxon>
        <taxon>Pelobatoidea</taxon>
        <taxon>Megophryidae</taxon>
        <taxon>Leptobrachium</taxon>
    </lineage>
</organism>
<reference evidence="10" key="2">
    <citation type="submission" date="2025-09" db="UniProtKB">
        <authorList>
            <consortium name="Ensembl"/>
        </authorList>
    </citation>
    <scope>IDENTIFICATION</scope>
</reference>
<proteinExistence type="predicted"/>
<reference evidence="10" key="1">
    <citation type="submission" date="2025-08" db="UniProtKB">
        <authorList>
            <consortium name="Ensembl"/>
        </authorList>
    </citation>
    <scope>IDENTIFICATION</scope>
</reference>
<dbReference type="Ensembl" id="ENSLLET00000043935.1">
    <property type="protein sequence ID" value="ENSLLEP00000042246.1"/>
    <property type="gene ID" value="ENSLLEG00000026874.1"/>
</dbReference>
<keyword evidence="4 8" id="KW-1133">Transmembrane helix</keyword>
<dbReference type="GO" id="GO:0009897">
    <property type="term" value="C:external side of plasma membrane"/>
    <property type="evidence" value="ECO:0007669"/>
    <property type="project" value="TreeGrafter"/>
</dbReference>
<evidence type="ECO:0000256" key="9">
    <source>
        <dbReference type="SAM" id="SignalP"/>
    </source>
</evidence>
<evidence type="ECO:0000256" key="4">
    <source>
        <dbReference type="ARBA" id="ARBA00022989"/>
    </source>
</evidence>
<dbReference type="PANTHER" id="PTHR23037">
    <property type="entry name" value="CYTOKINE RECEPTOR"/>
    <property type="match status" value="1"/>
</dbReference>
<dbReference type="GeneTree" id="ENSGT00940000168576"/>
<keyword evidence="6" id="KW-1015">Disulfide bond</keyword>
<evidence type="ECO:0000256" key="1">
    <source>
        <dbReference type="ARBA" id="ARBA00004167"/>
    </source>
</evidence>
<comment type="subcellular location">
    <subcellularLocation>
        <location evidence="1">Membrane</location>
        <topology evidence="1">Single-pass membrane protein</topology>
    </subcellularLocation>
</comment>
<evidence type="ECO:0000256" key="3">
    <source>
        <dbReference type="ARBA" id="ARBA00022729"/>
    </source>
</evidence>
<evidence type="ECO:0008006" key="12">
    <source>
        <dbReference type="Google" id="ProtNLM"/>
    </source>
</evidence>
<dbReference type="InterPro" id="IPR003531">
    <property type="entry name" value="Hempt_rcpt_S_F1_CS"/>
</dbReference>
<name>A0A8C5QSZ9_9ANUR</name>
<dbReference type="GO" id="GO:0016064">
    <property type="term" value="P:immunoglobulin mediated immune response"/>
    <property type="evidence" value="ECO:0007669"/>
    <property type="project" value="TreeGrafter"/>
</dbReference>
<keyword evidence="5 8" id="KW-0472">Membrane</keyword>
<dbReference type="AlphaFoldDB" id="A0A8C5QSZ9"/>
<dbReference type="SUPFAM" id="SSF49265">
    <property type="entry name" value="Fibronectin type III"/>
    <property type="match status" value="1"/>
</dbReference>
<feature type="transmembrane region" description="Helical" evidence="8">
    <location>
        <begin position="243"/>
        <end position="262"/>
    </location>
</feature>
<dbReference type="Proteomes" id="UP000694569">
    <property type="component" value="Unplaced"/>
</dbReference>
<dbReference type="Gene3D" id="2.60.40.10">
    <property type="entry name" value="Immunoglobulins"/>
    <property type="match status" value="1"/>
</dbReference>
<evidence type="ECO:0000313" key="10">
    <source>
        <dbReference type="Ensembl" id="ENSLLEP00000042246.1"/>
    </source>
</evidence>
<dbReference type="OrthoDB" id="8897483at2759"/>
<dbReference type="InterPro" id="IPR036116">
    <property type="entry name" value="FN3_sf"/>
</dbReference>
<dbReference type="PROSITE" id="PS01355">
    <property type="entry name" value="HEMATOPO_REC_S_F1"/>
    <property type="match status" value="1"/>
</dbReference>
<accession>A0A8C5QSZ9</accession>
<feature type="signal peptide" evidence="9">
    <location>
        <begin position="1"/>
        <end position="26"/>
    </location>
</feature>
<dbReference type="PANTHER" id="PTHR23037:SF22">
    <property type="entry name" value="CYTOKINE RECEPTOR COMMON SUBUNIT BETA"/>
    <property type="match status" value="1"/>
</dbReference>
<keyword evidence="11" id="KW-1185">Reference proteome</keyword>
<dbReference type="GO" id="GO:0004896">
    <property type="term" value="F:cytokine receptor activity"/>
    <property type="evidence" value="ECO:0007669"/>
    <property type="project" value="InterPro"/>
</dbReference>
<dbReference type="InterPro" id="IPR013783">
    <property type="entry name" value="Ig-like_fold"/>
</dbReference>
<feature type="chain" id="PRO_5034584139" description="Interleukin-7 receptor subunit alpha" evidence="9">
    <location>
        <begin position="27"/>
        <end position="412"/>
    </location>
</feature>
<evidence type="ECO:0000256" key="2">
    <source>
        <dbReference type="ARBA" id="ARBA00022692"/>
    </source>
</evidence>
<keyword evidence="3 9" id="KW-0732">Signal</keyword>
<keyword evidence="7" id="KW-0675">Receptor</keyword>
<sequence>MRLLVWKPHLLLCTSVIICLIQETDHKEGDLSCVVDYVSKMHCTWFKGSIQAEGPFYVHILSDDDLDYFCYFSARPDVENSFNCTTLIEEGFSVDDEYNLQLNSLVESGFAKEAQDFQPCLNIKLNPPFDIQCNFTNNHYTITWSVDPDLIKTIKEDLETKVEFKKENSSWVNALLKVVRRSTLLEIDPLQLERGTRYVARLRCKTIKRDDDDSYESQWSSWSSEINFATLSPDVKSSTMSNYMLVLLVTGTFALIVLYLFFSFRLSSRVKVLCVDNFPTAAKFFQPLYREYNGNFKDWTKCRSSRLQKNRTTKNIPYLDNPNWTVLHLKEDVLSNVELSARPLSLNDISKELDIYVSPSHTQGQGNVFLCELYPTLFQLHNDCVDHQNSSSYLQFKDSYVTYDVNGLTVNL</sequence>
<evidence type="ECO:0000256" key="7">
    <source>
        <dbReference type="ARBA" id="ARBA00023170"/>
    </source>
</evidence>
<evidence type="ECO:0000256" key="8">
    <source>
        <dbReference type="SAM" id="Phobius"/>
    </source>
</evidence>
<protein>
    <recommendedName>
        <fullName evidence="12">Interleukin-7 receptor subunit alpha</fullName>
    </recommendedName>
</protein>
<evidence type="ECO:0000256" key="6">
    <source>
        <dbReference type="ARBA" id="ARBA00023157"/>
    </source>
</evidence>
<evidence type="ECO:0000313" key="11">
    <source>
        <dbReference type="Proteomes" id="UP000694569"/>
    </source>
</evidence>
<evidence type="ECO:0000256" key="5">
    <source>
        <dbReference type="ARBA" id="ARBA00023136"/>
    </source>
</evidence>
<keyword evidence="2 8" id="KW-0812">Transmembrane</keyword>